<proteinExistence type="predicted"/>
<dbReference type="EMBL" id="QGNW01001722">
    <property type="protein sequence ID" value="RVW32337.1"/>
    <property type="molecule type" value="Genomic_DNA"/>
</dbReference>
<evidence type="ECO:0000256" key="1">
    <source>
        <dbReference type="SAM" id="MobiDB-lite"/>
    </source>
</evidence>
<dbReference type="AlphaFoldDB" id="A0A438DA46"/>
<reference evidence="2 3" key="1">
    <citation type="journal article" date="2018" name="PLoS Genet.">
        <title>Population sequencing reveals clonal diversity and ancestral inbreeding in the grapevine cultivar Chardonnay.</title>
        <authorList>
            <person name="Roach M.J."/>
            <person name="Johnson D.L."/>
            <person name="Bohlmann J."/>
            <person name="van Vuuren H.J."/>
            <person name="Jones S.J."/>
            <person name="Pretorius I.S."/>
            <person name="Schmidt S.A."/>
            <person name="Borneman A.R."/>
        </authorList>
    </citation>
    <scope>NUCLEOTIDE SEQUENCE [LARGE SCALE GENOMIC DNA]</scope>
    <source>
        <strain evidence="3">cv. Chardonnay</strain>
        <tissue evidence="2">Leaf</tissue>
    </source>
</reference>
<evidence type="ECO:0000313" key="3">
    <source>
        <dbReference type="Proteomes" id="UP000288805"/>
    </source>
</evidence>
<gene>
    <name evidence="2" type="ORF">CK203_078929</name>
</gene>
<evidence type="ECO:0000313" key="2">
    <source>
        <dbReference type="EMBL" id="RVW32337.1"/>
    </source>
</evidence>
<organism evidence="2 3">
    <name type="scientific">Vitis vinifera</name>
    <name type="common">Grape</name>
    <dbReference type="NCBI Taxonomy" id="29760"/>
    <lineage>
        <taxon>Eukaryota</taxon>
        <taxon>Viridiplantae</taxon>
        <taxon>Streptophyta</taxon>
        <taxon>Embryophyta</taxon>
        <taxon>Tracheophyta</taxon>
        <taxon>Spermatophyta</taxon>
        <taxon>Magnoliopsida</taxon>
        <taxon>eudicotyledons</taxon>
        <taxon>Gunneridae</taxon>
        <taxon>Pentapetalae</taxon>
        <taxon>rosids</taxon>
        <taxon>Vitales</taxon>
        <taxon>Vitaceae</taxon>
        <taxon>Viteae</taxon>
        <taxon>Vitis</taxon>
    </lineage>
</organism>
<comment type="caution">
    <text evidence="2">The sequence shown here is derived from an EMBL/GenBank/DDBJ whole genome shotgun (WGS) entry which is preliminary data.</text>
</comment>
<dbReference type="Proteomes" id="UP000288805">
    <property type="component" value="Unassembled WGS sequence"/>
</dbReference>
<accession>A0A438DA46</accession>
<feature type="region of interest" description="Disordered" evidence="1">
    <location>
        <begin position="1"/>
        <end position="22"/>
    </location>
</feature>
<sequence length="63" mass="7124">MANTMADSHSNRAAVQATNDDASASKLYSESKDIIKFGFCWQPNGTLVFRTLFYFAVCNRQRK</sequence>
<name>A0A438DA46_VITVI</name>
<protein>
    <submittedName>
        <fullName evidence="2">Uncharacterized protein</fullName>
    </submittedName>
</protein>